<proteinExistence type="predicted"/>
<feature type="transmembrane region" description="Helical" evidence="1">
    <location>
        <begin position="34"/>
        <end position="53"/>
    </location>
</feature>
<organism evidence="2 3">
    <name type="scientific">Fusobacterium vincentii ATCC 49256</name>
    <dbReference type="NCBI Taxonomy" id="209882"/>
    <lineage>
        <taxon>Bacteria</taxon>
        <taxon>Fusobacteriati</taxon>
        <taxon>Fusobacteriota</taxon>
        <taxon>Fusobacteriia</taxon>
        <taxon>Fusobacteriales</taxon>
        <taxon>Fusobacteriaceae</taxon>
        <taxon>Fusobacterium</taxon>
    </lineage>
</organism>
<accession>Q7P3J0</accession>
<evidence type="ECO:0000313" key="3">
    <source>
        <dbReference type="Proteomes" id="UP000006454"/>
    </source>
</evidence>
<comment type="caution">
    <text evidence="2">The sequence shown here is derived from an EMBL/GenBank/DDBJ whole genome shotgun (WGS) entry which is preliminary data.</text>
</comment>
<evidence type="ECO:0000313" key="2">
    <source>
        <dbReference type="EMBL" id="EAA23130.1"/>
    </source>
</evidence>
<evidence type="ECO:0000256" key="1">
    <source>
        <dbReference type="SAM" id="Phobius"/>
    </source>
</evidence>
<gene>
    <name evidence="2" type="ORF">FNV0045</name>
</gene>
<sequence length="64" mass="7629">MLFVLVKYIIKKRNRFYYNLWRDNMEKEKKGDTLIIKLVLGVIVGIIIGWFQMTSISLDSPYSE</sequence>
<keyword evidence="1" id="KW-1133">Transmembrane helix</keyword>
<dbReference type="AlphaFoldDB" id="Q7P3J0"/>
<dbReference type="EMBL" id="AABF01000231">
    <property type="protein sequence ID" value="EAA23130.1"/>
    <property type="molecule type" value="Genomic_DNA"/>
</dbReference>
<keyword evidence="1" id="KW-0812">Transmembrane</keyword>
<reference evidence="2 3" key="1">
    <citation type="journal article" date="2003" name="Genome Res.">
        <title>Genome analysis of F. nucleatum sub spp vincentii and its comparison with the genome of F. nucleatum ATCC 25586.</title>
        <authorList>
            <person name="Kapatral V."/>
            <person name="Ivanova N."/>
            <person name="Anderson I."/>
            <person name="Reznik G."/>
            <person name="Bhattacharyya A."/>
            <person name="Gardner W.L."/>
            <person name="Mikhailova N."/>
            <person name="Lapidus A."/>
            <person name="Larsen N."/>
            <person name="D'Souza M."/>
            <person name="Walunas T."/>
            <person name="Haselkorn R."/>
            <person name="Overbeek R."/>
            <person name="Kyrpides N."/>
        </authorList>
    </citation>
    <scope>NUCLEOTIDE SEQUENCE [LARGE SCALE GENOMIC DNA]</scope>
    <source>
        <strain evidence="2 3">ATCC 49256</strain>
    </source>
</reference>
<keyword evidence="1" id="KW-0472">Membrane</keyword>
<protein>
    <submittedName>
        <fullName evidence="2">Uncharacterized protein</fullName>
    </submittedName>
</protein>
<name>Q7P3J0_FUSVC</name>
<dbReference type="Proteomes" id="UP000006454">
    <property type="component" value="Unassembled WGS sequence"/>
</dbReference>